<organism evidence="1">
    <name type="scientific">viral metagenome</name>
    <dbReference type="NCBI Taxonomy" id="1070528"/>
    <lineage>
        <taxon>unclassified sequences</taxon>
        <taxon>metagenomes</taxon>
        <taxon>organismal metagenomes</taxon>
    </lineage>
</organism>
<evidence type="ECO:0000313" key="1">
    <source>
        <dbReference type="EMBL" id="QHT09213.1"/>
    </source>
</evidence>
<protein>
    <submittedName>
        <fullName evidence="1">Uncharacterized protein</fullName>
    </submittedName>
</protein>
<sequence>MYLTIFKLCKDVELYNVNKGLENPYNKKIEKKINLPKYLVQLMYPFI</sequence>
<dbReference type="AlphaFoldDB" id="A0A6C0CY97"/>
<dbReference type="EMBL" id="MN739508">
    <property type="protein sequence ID" value="QHT09213.1"/>
    <property type="molecule type" value="Genomic_DNA"/>
</dbReference>
<proteinExistence type="predicted"/>
<name>A0A6C0CY97_9ZZZZ</name>
<reference evidence="1" key="1">
    <citation type="journal article" date="2020" name="Nature">
        <title>Giant virus diversity and host interactions through global metagenomics.</title>
        <authorList>
            <person name="Schulz F."/>
            <person name="Roux S."/>
            <person name="Paez-Espino D."/>
            <person name="Jungbluth S."/>
            <person name="Walsh D.A."/>
            <person name="Denef V.J."/>
            <person name="McMahon K.D."/>
            <person name="Konstantinidis K.T."/>
            <person name="Eloe-Fadrosh E.A."/>
            <person name="Kyrpides N.C."/>
            <person name="Woyke T."/>
        </authorList>
    </citation>
    <scope>NUCLEOTIDE SEQUENCE</scope>
    <source>
        <strain evidence="1">GVMAG-M-3300023110-24</strain>
    </source>
</reference>
<accession>A0A6C0CY97</accession>